<name>W1N7T2_9GAMM</name>
<protein>
    <recommendedName>
        <fullName evidence="1">Acyclic terpene utilisation N-terminal domain-containing protein</fullName>
    </recommendedName>
</protein>
<dbReference type="Pfam" id="PF07287">
    <property type="entry name" value="AtuA"/>
    <property type="match status" value="1"/>
</dbReference>
<reference evidence="2 3" key="1">
    <citation type="submission" date="2013-08" db="EMBL/GenBank/DDBJ databases">
        <title>draft genome of Halomonas huanghegensis, strain BJGMM-B45T.</title>
        <authorList>
            <person name="Miao C."/>
            <person name="Wan Y."/>
            <person name="Jin W."/>
        </authorList>
    </citation>
    <scope>NUCLEOTIDE SEQUENCE [LARGE SCALE GENOMIC DNA]</scope>
    <source>
        <strain evidence="2 3">BJGMM-B45</strain>
    </source>
</reference>
<comment type="caution">
    <text evidence="2">The sequence shown here is derived from an EMBL/GenBank/DDBJ whole genome shotgun (WGS) entry which is preliminary data.</text>
</comment>
<evidence type="ECO:0000313" key="3">
    <source>
        <dbReference type="Proteomes" id="UP000019113"/>
    </source>
</evidence>
<dbReference type="AlphaFoldDB" id="W1N7T2"/>
<dbReference type="EMBL" id="AVBC01000023">
    <property type="protein sequence ID" value="ERL51593.1"/>
    <property type="molecule type" value="Genomic_DNA"/>
</dbReference>
<evidence type="ECO:0000259" key="1">
    <source>
        <dbReference type="Pfam" id="PF07287"/>
    </source>
</evidence>
<dbReference type="OrthoDB" id="9763456at2"/>
<dbReference type="PANTHER" id="PTHR47472">
    <property type="entry name" value="PROPIONYL-COA CARBOXYLASE"/>
    <property type="match status" value="1"/>
</dbReference>
<keyword evidence="3" id="KW-1185">Reference proteome</keyword>
<organism evidence="2 3">
    <name type="scientific">Halomonas huangheensis</name>
    <dbReference type="NCBI Taxonomy" id="1178482"/>
    <lineage>
        <taxon>Bacteria</taxon>
        <taxon>Pseudomonadati</taxon>
        <taxon>Pseudomonadota</taxon>
        <taxon>Gammaproteobacteria</taxon>
        <taxon>Oceanospirillales</taxon>
        <taxon>Halomonadaceae</taxon>
        <taxon>Halomonas</taxon>
    </lineage>
</organism>
<proteinExistence type="predicted"/>
<dbReference type="InterPro" id="IPR010839">
    <property type="entry name" value="AtuA_N"/>
</dbReference>
<dbReference type="Proteomes" id="UP000019113">
    <property type="component" value="Unassembled WGS sequence"/>
</dbReference>
<accession>W1N7T2</accession>
<dbReference type="PATRIC" id="fig|1178482.3.peg.1786"/>
<dbReference type="eggNOG" id="COG3185">
    <property type="taxonomic scope" value="Bacteria"/>
</dbReference>
<evidence type="ECO:0000313" key="2">
    <source>
        <dbReference type="EMBL" id="ERL51593.1"/>
    </source>
</evidence>
<feature type="domain" description="Acyclic terpene utilisation N-terminal" evidence="1">
    <location>
        <begin position="5"/>
        <end position="443"/>
    </location>
</feature>
<dbReference type="STRING" id="1178482.AR456_14005"/>
<dbReference type="RefSeq" id="WP_021818741.1">
    <property type="nucleotide sequence ID" value="NZ_AVBC01000023.1"/>
</dbReference>
<dbReference type="KEGG" id="hhu:AR456_14005"/>
<dbReference type="PANTHER" id="PTHR47472:SF1">
    <property type="entry name" value="DUF1446-DOMAIN-CONTAINING PROTEIN"/>
    <property type="match status" value="1"/>
</dbReference>
<gene>
    <name evidence="2" type="ORF">BJB45_13130</name>
</gene>
<sequence>MSFLLGSGAGFSGDRTDAAIAVVDELVRRGQPSALVFETLGERTLAAAHRRMREDPEGGYEPLLGELLEPVLDKCMAQGISILGNFGAADPRGACRCISTLATRIGRPEVHLAEVFGDDIRQRLQELDLLRWEAESGELPDEERLVSANVYLGAEPLVKALQLGADVVVAGRVADPALFLAPLIAHFGWAWDDWDRLAAGMMAGHLGECGSQVSGGYFADPGFKDVSGLAHLGYPIIEVEADGRLLVTKPEGSGGLVTERTVKEQLLYEVHDPANYLTPDVVVDLSEAQVRQIAADRVEVSGIRGKPAPARLKTTVCYDAGWQGEAEISYAGPNALARARLAAQILRERLSFRTPQDLRSRFDIIGLLSVFNDDDGRMTPRDDDAVDGDYRLRLAVEHAERRWVERATQELLALYCAGPAGGGGVRRNFQRRLLSASWLVRREDIVSGARRYYADERADKSADEEVGAEWRRGREVL</sequence>